<evidence type="ECO:0000259" key="8">
    <source>
        <dbReference type="Pfam" id="PF13947"/>
    </source>
</evidence>
<accession>A0A5N5F8L7</accession>
<feature type="transmembrane region" description="Helical" evidence="7">
    <location>
        <begin position="6"/>
        <end position="26"/>
    </location>
</feature>
<keyword evidence="11" id="KW-1185">Reference proteome</keyword>
<evidence type="ECO:0000256" key="7">
    <source>
        <dbReference type="SAM" id="Phobius"/>
    </source>
</evidence>
<dbReference type="Proteomes" id="UP000327157">
    <property type="component" value="Chromosome 1"/>
</dbReference>
<dbReference type="Pfam" id="PF13947">
    <property type="entry name" value="GUB_WAK_bind"/>
    <property type="match status" value="1"/>
</dbReference>
<keyword evidence="10" id="KW-0418">Kinase</keyword>
<keyword evidence="3" id="KW-0732">Signal</keyword>
<evidence type="ECO:0000256" key="4">
    <source>
        <dbReference type="ARBA" id="ARBA00023180"/>
    </source>
</evidence>
<gene>
    <name evidence="10" type="ORF">D8674_000360</name>
</gene>
<comment type="catalytic activity">
    <reaction evidence="5">
        <text>L-threonyl-[protein] + ATP = O-phospho-L-threonyl-[protein] + ADP + H(+)</text>
        <dbReference type="Rhea" id="RHEA:46608"/>
        <dbReference type="Rhea" id="RHEA-COMP:11060"/>
        <dbReference type="Rhea" id="RHEA-COMP:11605"/>
        <dbReference type="ChEBI" id="CHEBI:15378"/>
        <dbReference type="ChEBI" id="CHEBI:30013"/>
        <dbReference type="ChEBI" id="CHEBI:30616"/>
        <dbReference type="ChEBI" id="CHEBI:61977"/>
        <dbReference type="ChEBI" id="CHEBI:456216"/>
        <dbReference type="EC" id="2.7.11.1"/>
    </reaction>
</comment>
<dbReference type="PANTHER" id="PTHR33355:SF1">
    <property type="entry name" value="WALL-ASSOCIATED RECEPTOR KINASE-LIKE 15"/>
    <property type="match status" value="1"/>
</dbReference>
<feature type="domain" description="Wall-associated receptor kinase galacturonan-binding" evidence="8">
    <location>
        <begin position="86"/>
        <end position="149"/>
    </location>
</feature>
<comment type="caution">
    <text evidence="10">The sequence shown here is derived from an EMBL/GenBank/DDBJ whole genome shotgun (WGS) entry which is preliminary data.</text>
</comment>
<dbReference type="GO" id="GO:0030247">
    <property type="term" value="F:polysaccharide binding"/>
    <property type="evidence" value="ECO:0007669"/>
    <property type="project" value="InterPro"/>
</dbReference>
<dbReference type="EC" id="2.7.11.1" evidence="2"/>
<keyword evidence="10" id="KW-0675">Receptor</keyword>
<name>A0A5N5F8L7_9ROSA</name>
<evidence type="ECO:0000256" key="6">
    <source>
        <dbReference type="ARBA" id="ARBA00048679"/>
    </source>
</evidence>
<dbReference type="InterPro" id="IPR025287">
    <property type="entry name" value="WAK_GUB"/>
</dbReference>
<dbReference type="PANTHER" id="PTHR33355">
    <property type="entry name" value="WALL-ASSOCIATED RECEPTOR KINASE CARBOXY-TERMINAL PROTEIN-RELATED"/>
    <property type="match status" value="1"/>
</dbReference>
<keyword evidence="10" id="KW-0808">Transferase</keyword>
<sequence>MVHCFLTPVVLLLCPFKTSLLLLLLFGKDHNIIDHKTEKEKRERERERRGERERSQEKALMVVVPTLSVFILLNLATAAAADSPACNPTCGSLQLKYPFGTGPGCGSPIFQSYITCTFTNNQQLLLLTTHTGLYPITSISYSTQTITLTPPSMFNCTSMQPSLSNFGLDWASPFQLGPSTFILLSCQPPTSSLTLKPSGMPVCDPCYSHLCASIYTCPSVVGLGLPLFPPTNTCCVYSPGNLDAKGELDLHGLRCTFTSVVSLGDYPTDPVQWEYGVALKYSHGGLDSGIVDAKCKSCEMSDGVCGYRVDDHDQFVCVCKNGYNTSSDCLNNYTPDSKPLWGSGASDDLPVANWKIRSALVAGLMIMA</sequence>
<reference evidence="10 11" key="3">
    <citation type="submission" date="2019-11" db="EMBL/GenBank/DDBJ databases">
        <title>A de novo genome assembly of a pear dwarfing rootstock.</title>
        <authorList>
            <person name="Wang F."/>
            <person name="Wang J."/>
            <person name="Li S."/>
            <person name="Zhang Y."/>
            <person name="Fang M."/>
            <person name="Ma L."/>
            <person name="Zhao Y."/>
            <person name="Jiang S."/>
        </authorList>
    </citation>
    <scope>NUCLEOTIDE SEQUENCE [LARGE SCALE GENOMIC DNA]</scope>
    <source>
        <strain evidence="10">S2</strain>
        <tissue evidence="10">Leaf</tissue>
    </source>
</reference>
<evidence type="ECO:0000256" key="5">
    <source>
        <dbReference type="ARBA" id="ARBA00047899"/>
    </source>
</evidence>
<evidence type="ECO:0000259" key="9">
    <source>
        <dbReference type="Pfam" id="PF14380"/>
    </source>
</evidence>
<dbReference type="AlphaFoldDB" id="A0A5N5F8L7"/>
<evidence type="ECO:0000256" key="1">
    <source>
        <dbReference type="ARBA" id="ARBA00004167"/>
    </source>
</evidence>
<comment type="catalytic activity">
    <reaction evidence="6">
        <text>L-seryl-[protein] + ATP = O-phospho-L-seryl-[protein] + ADP + H(+)</text>
        <dbReference type="Rhea" id="RHEA:17989"/>
        <dbReference type="Rhea" id="RHEA-COMP:9863"/>
        <dbReference type="Rhea" id="RHEA-COMP:11604"/>
        <dbReference type="ChEBI" id="CHEBI:15378"/>
        <dbReference type="ChEBI" id="CHEBI:29999"/>
        <dbReference type="ChEBI" id="CHEBI:30616"/>
        <dbReference type="ChEBI" id="CHEBI:83421"/>
        <dbReference type="ChEBI" id="CHEBI:456216"/>
        <dbReference type="EC" id="2.7.11.1"/>
    </reaction>
</comment>
<dbReference type="InterPro" id="IPR032872">
    <property type="entry name" value="WAK_assoc_C"/>
</dbReference>
<organism evidence="10 11">
    <name type="scientific">Pyrus ussuriensis x Pyrus communis</name>
    <dbReference type="NCBI Taxonomy" id="2448454"/>
    <lineage>
        <taxon>Eukaryota</taxon>
        <taxon>Viridiplantae</taxon>
        <taxon>Streptophyta</taxon>
        <taxon>Embryophyta</taxon>
        <taxon>Tracheophyta</taxon>
        <taxon>Spermatophyta</taxon>
        <taxon>Magnoliopsida</taxon>
        <taxon>eudicotyledons</taxon>
        <taxon>Gunneridae</taxon>
        <taxon>Pentapetalae</taxon>
        <taxon>rosids</taxon>
        <taxon>fabids</taxon>
        <taxon>Rosales</taxon>
        <taxon>Rosaceae</taxon>
        <taxon>Amygdaloideae</taxon>
        <taxon>Maleae</taxon>
        <taxon>Pyrus</taxon>
    </lineage>
</organism>
<dbReference type="GO" id="GO:0004674">
    <property type="term" value="F:protein serine/threonine kinase activity"/>
    <property type="evidence" value="ECO:0007669"/>
    <property type="project" value="UniProtKB-EC"/>
</dbReference>
<comment type="subcellular location">
    <subcellularLocation>
        <location evidence="1">Membrane</location>
        <topology evidence="1">Single-pass membrane protein</topology>
    </subcellularLocation>
</comment>
<protein>
    <recommendedName>
        <fullName evidence="2">non-specific serine/threonine protein kinase</fullName>
        <ecNumber evidence="2">2.7.11.1</ecNumber>
    </recommendedName>
</protein>
<dbReference type="GO" id="GO:0016020">
    <property type="term" value="C:membrane"/>
    <property type="evidence" value="ECO:0007669"/>
    <property type="project" value="UniProtKB-SubCell"/>
</dbReference>
<keyword evidence="7" id="KW-0472">Membrane</keyword>
<keyword evidence="7" id="KW-0812">Transmembrane</keyword>
<feature type="domain" description="Wall-associated receptor kinase C-terminal" evidence="9">
    <location>
        <begin position="292"/>
        <end position="321"/>
    </location>
</feature>
<proteinExistence type="predicted"/>
<evidence type="ECO:0000256" key="2">
    <source>
        <dbReference type="ARBA" id="ARBA00012513"/>
    </source>
</evidence>
<dbReference type="Pfam" id="PF14380">
    <property type="entry name" value="WAK_assoc"/>
    <property type="match status" value="1"/>
</dbReference>
<reference evidence="11" key="2">
    <citation type="submission" date="2019-10" db="EMBL/GenBank/DDBJ databases">
        <title>A de novo genome assembly of a pear dwarfing rootstock.</title>
        <authorList>
            <person name="Wang F."/>
            <person name="Wang J."/>
            <person name="Li S."/>
            <person name="Zhang Y."/>
            <person name="Fang M."/>
            <person name="Ma L."/>
            <person name="Zhao Y."/>
            <person name="Jiang S."/>
        </authorList>
    </citation>
    <scope>NUCLEOTIDE SEQUENCE [LARGE SCALE GENOMIC DNA]</scope>
</reference>
<dbReference type="OrthoDB" id="1933476at2759"/>
<evidence type="ECO:0000313" key="11">
    <source>
        <dbReference type="Proteomes" id="UP000327157"/>
    </source>
</evidence>
<keyword evidence="7" id="KW-1133">Transmembrane helix</keyword>
<reference evidence="10 11" key="1">
    <citation type="submission" date="2019-09" db="EMBL/GenBank/DDBJ databases">
        <authorList>
            <person name="Ou C."/>
        </authorList>
    </citation>
    <scope>NUCLEOTIDE SEQUENCE [LARGE SCALE GENOMIC DNA]</scope>
    <source>
        <strain evidence="10">S2</strain>
        <tissue evidence="10">Leaf</tissue>
    </source>
</reference>
<keyword evidence="4" id="KW-0325">Glycoprotein</keyword>
<dbReference type="EMBL" id="SMOL01000768">
    <property type="protein sequence ID" value="KAB2597440.1"/>
    <property type="molecule type" value="Genomic_DNA"/>
</dbReference>
<evidence type="ECO:0000256" key="3">
    <source>
        <dbReference type="ARBA" id="ARBA00022729"/>
    </source>
</evidence>
<feature type="transmembrane region" description="Helical" evidence="7">
    <location>
        <begin position="59"/>
        <end position="81"/>
    </location>
</feature>
<evidence type="ECO:0000313" key="10">
    <source>
        <dbReference type="EMBL" id="KAB2597440.1"/>
    </source>
</evidence>